<dbReference type="Gene3D" id="3.40.50.2020">
    <property type="match status" value="1"/>
</dbReference>
<comment type="function">
    <text evidence="1 9">Catalyzes the transfer of a ribosyl phosphate group from 5-phosphoribose 1-diphosphate to orotate, leading to the formation of orotidine monophosphate (OMP).</text>
</comment>
<dbReference type="InterPro" id="IPR029057">
    <property type="entry name" value="PRTase-like"/>
</dbReference>
<feature type="binding site" description="in other chain" evidence="9">
    <location>
        <position position="21"/>
    </location>
    <ligand>
        <name>5-phospho-alpha-D-ribose 1-diphosphate</name>
        <dbReference type="ChEBI" id="CHEBI:58017"/>
        <note>ligand shared between dimeric partners</note>
    </ligand>
</feature>
<protein>
    <recommendedName>
        <fullName evidence="5 9">Orotate phosphoribosyltransferase</fullName>
        <shortName evidence="9">OPRT</shortName>
        <shortName evidence="9">OPRTase</shortName>
        <ecNumber evidence="5 9">2.4.2.10</ecNumber>
    </recommendedName>
</protein>
<comment type="subunit">
    <text evidence="4 9">Homodimer.</text>
</comment>
<dbReference type="SUPFAM" id="SSF53271">
    <property type="entry name" value="PRTase-like"/>
    <property type="match status" value="1"/>
</dbReference>
<sequence>MTFSEYIVKNKVIEFGDFILKSGRKSPYFFNFGLFNNGKMLDNLGEYYADAIIESGIDFDIIFGSAYKGIPIALATVIALRLKYGINKSYTFNRKEVKEHGDKGIYVGSDMKNKKVLSVDDVLTSGKTTIETNDFINRLGGKLVASLVALDRCEQLFNDSKYTAKVGLKNQYSINVISIANIDEVLHVLNKEKKANEYKKLKAYIEGIRKNV</sequence>
<evidence type="ECO:0000256" key="3">
    <source>
        <dbReference type="ARBA" id="ARBA00006340"/>
    </source>
</evidence>
<feature type="domain" description="Phosphoribosyltransferase" evidence="10">
    <location>
        <begin position="37"/>
        <end position="173"/>
    </location>
</feature>
<gene>
    <name evidence="11" type="primary">pyrE_2</name>
    <name evidence="9" type="synonym">pyrE</name>
    <name evidence="11" type="ORF">SSLFYP27_00484</name>
</gene>
<dbReference type="AlphaFoldDB" id="A0A6N2Z004"/>
<keyword evidence="8 9" id="KW-0665">Pyrimidine biosynthesis</keyword>
<proteinExistence type="inferred from homology"/>
<keyword evidence="6 9" id="KW-0328">Glycosyltransferase</keyword>
<feature type="binding site" description="in other chain" evidence="9">
    <location>
        <begin position="120"/>
        <end position="128"/>
    </location>
    <ligand>
        <name>5-phospho-alpha-D-ribose 1-diphosphate</name>
        <dbReference type="ChEBI" id="CHEBI:58017"/>
        <note>ligand shared between dimeric partners</note>
    </ligand>
</feature>
<feature type="binding site" evidence="9">
    <location>
        <begin position="29"/>
        <end position="30"/>
    </location>
    <ligand>
        <name>orotate</name>
        <dbReference type="ChEBI" id="CHEBI:30839"/>
    </ligand>
</feature>
<dbReference type="HAMAP" id="MF_01208">
    <property type="entry name" value="PyrE"/>
    <property type="match status" value="1"/>
</dbReference>
<dbReference type="InterPro" id="IPR023031">
    <property type="entry name" value="OPRT"/>
</dbReference>
<dbReference type="Pfam" id="PF00156">
    <property type="entry name" value="Pribosyltran"/>
    <property type="match status" value="1"/>
</dbReference>
<reference evidence="11" key="1">
    <citation type="submission" date="2019-11" db="EMBL/GenBank/DDBJ databases">
        <authorList>
            <person name="Feng L."/>
        </authorList>
    </citation>
    <scope>NUCLEOTIDE SEQUENCE</scope>
    <source>
        <strain evidence="11">SsimulansLFYP27</strain>
    </source>
</reference>
<dbReference type="InterPro" id="IPR000836">
    <property type="entry name" value="PRTase_dom"/>
</dbReference>
<feature type="binding site" evidence="9">
    <location>
        <position position="124"/>
    </location>
    <ligand>
        <name>orotate</name>
        <dbReference type="ChEBI" id="CHEBI:30839"/>
    </ligand>
</feature>
<dbReference type="UniPathway" id="UPA00070">
    <property type="reaction ID" value="UER00119"/>
</dbReference>
<feature type="binding site" evidence="9">
    <location>
        <position position="94"/>
    </location>
    <ligand>
        <name>5-phospho-alpha-D-ribose 1-diphosphate</name>
        <dbReference type="ChEBI" id="CHEBI:58017"/>
        <note>ligand shared between dimeric partners</note>
    </ligand>
</feature>
<comment type="cofactor">
    <cofactor evidence="9">
        <name>Mg(2+)</name>
        <dbReference type="ChEBI" id="CHEBI:18420"/>
    </cofactor>
</comment>
<evidence type="ECO:0000256" key="6">
    <source>
        <dbReference type="ARBA" id="ARBA00022676"/>
    </source>
</evidence>
<comment type="pathway">
    <text evidence="2 9">Pyrimidine metabolism; UMP biosynthesis via de novo pathway; UMP from orotate: step 1/2.</text>
</comment>
<evidence type="ECO:0000256" key="2">
    <source>
        <dbReference type="ARBA" id="ARBA00004889"/>
    </source>
</evidence>
<evidence type="ECO:0000313" key="11">
    <source>
        <dbReference type="EMBL" id="VYT72674.1"/>
    </source>
</evidence>
<dbReference type="InterPro" id="IPR004467">
    <property type="entry name" value="Or_phspho_trans_dom"/>
</dbReference>
<dbReference type="GO" id="GO:0046132">
    <property type="term" value="P:pyrimidine ribonucleoside biosynthetic process"/>
    <property type="evidence" value="ECO:0007669"/>
    <property type="project" value="TreeGrafter"/>
</dbReference>
<name>A0A6N2Z004_STASI</name>
<feature type="binding site" evidence="9">
    <location>
        <position position="98"/>
    </location>
    <ligand>
        <name>5-phospho-alpha-D-ribose 1-diphosphate</name>
        <dbReference type="ChEBI" id="CHEBI:58017"/>
        <note>ligand shared between dimeric partners</note>
    </ligand>
</feature>
<dbReference type="PANTHER" id="PTHR46683:SF1">
    <property type="entry name" value="OROTATE PHOSPHORIBOSYLTRANSFERASE 1-RELATED"/>
    <property type="match status" value="1"/>
</dbReference>
<accession>A0A6N2Z004</accession>
<evidence type="ECO:0000256" key="9">
    <source>
        <dbReference type="HAMAP-Rule" id="MF_01208"/>
    </source>
</evidence>
<comment type="similarity">
    <text evidence="3 9">Belongs to the purine/pyrimidine phosphoribosyltransferase family. PyrE subfamily.</text>
</comment>
<feature type="binding site" description="in other chain" evidence="9">
    <location>
        <begin position="67"/>
        <end position="68"/>
    </location>
    <ligand>
        <name>5-phospho-alpha-D-ribose 1-diphosphate</name>
        <dbReference type="ChEBI" id="CHEBI:58017"/>
        <note>ligand shared between dimeric partners</note>
    </ligand>
</feature>
<feature type="binding site" evidence="9">
    <location>
        <position position="100"/>
    </location>
    <ligand>
        <name>5-phospho-alpha-D-ribose 1-diphosphate</name>
        <dbReference type="ChEBI" id="CHEBI:58017"/>
        <note>ligand shared between dimeric partners</note>
    </ligand>
</feature>
<feature type="binding site" description="in other chain" evidence="9">
    <location>
        <position position="95"/>
    </location>
    <ligand>
        <name>5-phospho-alpha-D-ribose 1-diphosphate</name>
        <dbReference type="ChEBI" id="CHEBI:58017"/>
        <note>ligand shared between dimeric partners</note>
    </ligand>
</feature>
<evidence type="ECO:0000256" key="1">
    <source>
        <dbReference type="ARBA" id="ARBA00003769"/>
    </source>
</evidence>
<evidence type="ECO:0000256" key="4">
    <source>
        <dbReference type="ARBA" id="ARBA00011738"/>
    </source>
</evidence>
<dbReference type="CDD" id="cd06223">
    <property type="entry name" value="PRTases_typeI"/>
    <property type="match status" value="1"/>
</dbReference>
<evidence type="ECO:0000259" key="10">
    <source>
        <dbReference type="Pfam" id="PF00156"/>
    </source>
</evidence>
<evidence type="ECO:0000256" key="5">
    <source>
        <dbReference type="ARBA" id="ARBA00011971"/>
    </source>
</evidence>
<keyword evidence="9" id="KW-0460">Magnesium</keyword>
<feature type="binding site" evidence="9">
    <location>
        <position position="152"/>
    </location>
    <ligand>
        <name>orotate</name>
        <dbReference type="ChEBI" id="CHEBI:30839"/>
    </ligand>
</feature>
<comment type="catalytic activity">
    <reaction evidence="9">
        <text>orotidine 5'-phosphate + diphosphate = orotate + 5-phospho-alpha-D-ribose 1-diphosphate</text>
        <dbReference type="Rhea" id="RHEA:10380"/>
        <dbReference type="ChEBI" id="CHEBI:30839"/>
        <dbReference type="ChEBI" id="CHEBI:33019"/>
        <dbReference type="ChEBI" id="CHEBI:57538"/>
        <dbReference type="ChEBI" id="CHEBI:58017"/>
        <dbReference type="EC" id="2.4.2.10"/>
    </reaction>
</comment>
<evidence type="ECO:0000256" key="7">
    <source>
        <dbReference type="ARBA" id="ARBA00022679"/>
    </source>
</evidence>
<dbReference type="GO" id="GO:0004588">
    <property type="term" value="F:orotate phosphoribosyltransferase activity"/>
    <property type="evidence" value="ECO:0007669"/>
    <property type="project" value="UniProtKB-UniRule"/>
</dbReference>
<dbReference type="NCBIfam" id="TIGR00336">
    <property type="entry name" value="pyrE"/>
    <property type="match status" value="1"/>
</dbReference>
<dbReference type="RefSeq" id="WP_156666438.1">
    <property type="nucleotide sequence ID" value="NZ_CACRUO010000015.1"/>
</dbReference>
<dbReference type="PANTHER" id="PTHR46683">
    <property type="entry name" value="OROTATE PHOSPHORIBOSYLTRANSFERASE 1-RELATED"/>
    <property type="match status" value="1"/>
</dbReference>
<keyword evidence="7 9" id="KW-0808">Transferase</keyword>
<dbReference type="EMBL" id="CACRUO010000015">
    <property type="protein sequence ID" value="VYT72674.1"/>
    <property type="molecule type" value="Genomic_DNA"/>
</dbReference>
<evidence type="ECO:0000256" key="8">
    <source>
        <dbReference type="ARBA" id="ARBA00022975"/>
    </source>
</evidence>
<dbReference type="GO" id="GO:0005737">
    <property type="term" value="C:cytoplasm"/>
    <property type="evidence" value="ECO:0007669"/>
    <property type="project" value="TreeGrafter"/>
</dbReference>
<dbReference type="GO" id="GO:0000287">
    <property type="term" value="F:magnesium ion binding"/>
    <property type="evidence" value="ECO:0007669"/>
    <property type="project" value="UniProtKB-UniRule"/>
</dbReference>
<dbReference type="EC" id="2.4.2.10" evidence="5 9"/>
<organism evidence="11">
    <name type="scientific">Staphylococcus simulans</name>
    <dbReference type="NCBI Taxonomy" id="1286"/>
    <lineage>
        <taxon>Bacteria</taxon>
        <taxon>Bacillati</taxon>
        <taxon>Bacillota</taxon>
        <taxon>Bacilli</taxon>
        <taxon>Bacillales</taxon>
        <taxon>Staphylococcaceae</taxon>
        <taxon>Staphylococcus</taxon>
    </lineage>
</organism>
<dbReference type="GO" id="GO:0044205">
    <property type="term" value="P:'de novo' UMP biosynthetic process"/>
    <property type="evidence" value="ECO:0007669"/>
    <property type="project" value="UniProtKB-UniRule"/>
</dbReference>
<dbReference type="GO" id="GO:0006207">
    <property type="term" value="P:'de novo' pyrimidine nucleobase biosynthetic process"/>
    <property type="evidence" value="ECO:0007669"/>
    <property type="project" value="TreeGrafter"/>
</dbReference>